<dbReference type="InterPro" id="IPR012677">
    <property type="entry name" value="Nucleotide-bd_a/b_plait_sf"/>
</dbReference>
<dbReference type="GO" id="GO:0005634">
    <property type="term" value="C:nucleus"/>
    <property type="evidence" value="ECO:0007669"/>
    <property type="project" value="UniProtKB-SubCell"/>
</dbReference>
<evidence type="ECO:0000256" key="5">
    <source>
        <dbReference type="ARBA" id="ARBA00023242"/>
    </source>
</evidence>
<dbReference type="GO" id="GO:0005737">
    <property type="term" value="C:cytoplasm"/>
    <property type="evidence" value="ECO:0007669"/>
    <property type="project" value="UniProtKB-SubCell"/>
</dbReference>
<dbReference type="EMBL" id="ML119116">
    <property type="protein sequence ID" value="RPB14888.1"/>
    <property type="molecule type" value="Genomic_DNA"/>
</dbReference>
<dbReference type="STRING" id="1392247.A0A3N4KZI1"/>
<sequence>MEDDEMRDVPSAEEQLEEIGASKIAPPQTGAGAPAVRSVEGWIVLVTNVHEEASEEELHDKFGEYGDIQNLHLNLDRRTGYVKGYALIEYSTLAEARDAIAQTDNTKHLDQTIYADFAFVSPPPDHKSSNRGGGGGRAGGGRASGGGRAGDSGSNRRDRNSGNRGGRGPARSSRSRSPAATKEEDVEEPTQAAPESLESRIG</sequence>
<dbReference type="Gene3D" id="3.30.70.330">
    <property type="match status" value="1"/>
</dbReference>
<organism evidence="9 10">
    <name type="scientific">Morchella conica CCBAS932</name>
    <dbReference type="NCBI Taxonomy" id="1392247"/>
    <lineage>
        <taxon>Eukaryota</taxon>
        <taxon>Fungi</taxon>
        <taxon>Dikarya</taxon>
        <taxon>Ascomycota</taxon>
        <taxon>Pezizomycotina</taxon>
        <taxon>Pezizomycetes</taxon>
        <taxon>Pezizales</taxon>
        <taxon>Morchellaceae</taxon>
        <taxon>Morchella</taxon>
    </lineage>
</organism>
<dbReference type="Pfam" id="PF00076">
    <property type="entry name" value="RRM_1"/>
    <property type="match status" value="1"/>
</dbReference>
<evidence type="ECO:0000256" key="6">
    <source>
        <dbReference type="PROSITE-ProRule" id="PRU00176"/>
    </source>
</evidence>
<proteinExistence type="predicted"/>
<keyword evidence="4 6" id="KW-0694">RNA-binding</keyword>
<feature type="domain" description="RRM" evidence="8">
    <location>
        <begin position="42"/>
        <end position="120"/>
    </location>
</feature>
<dbReference type="OrthoDB" id="15688at2759"/>
<dbReference type="InterPro" id="IPR000504">
    <property type="entry name" value="RRM_dom"/>
</dbReference>
<feature type="region of interest" description="Disordered" evidence="7">
    <location>
        <begin position="1"/>
        <end position="33"/>
    </location>
</feature>
<evidence type="ECO:0000259" key="8">
    <source>
        <dbReference type="PROSITE" id="PS50102"/>
    </source>
</evidence>
<gene>
    <name evidence="9" type="ORF">P167DRAFT_533864</name>
</gene>
<comment type="subcellular location">
    <subcellularLocation>
        <location evidence="2">Cytoplasm</location>
    </subcellularLocation>
    <subcellularLocation>
        <location evidence="1">Nucleus</location>
    </subcellularLocation>
</comment>
<keyword evidence="10" id="KW-1185">Reference proteome</keyword>
<dbReference type="InParanoid" id="A0A3N4KZI1"/>
<dbReference type="PROSITE" id="PS50102">
    <property type="entry name" value="RRM"/>
    <property type="match status" value="1"/>
</dbReference>
<keyword evidence="5" id="KW-0539">Nucleus</keyword>
<keyword evidence="3" id="KW-0963">Cytoplasm</keyword>
<dbReference type="AlphaFoldDB" id="A0A3N4KZI1"/>
<feature type="region of interest" description="Disordered" evidence="7">
    <location>
        <begin position="119"/>
        <end position="202"/>
    </location>
</feature>
<dbReference type="SUPFAM" id="SSF54928">
    <property type="entry name" value="RNA-binding domain, RBD"/>
    <property type="match status" value="1"/>
</dbReference>
<evidence type="ECO:0000313" key="10">
    <source>
        <dbReference type="Proteomes" id="UP000277580"/>
    </source>
</evidence>
<dbReference type="InterPro" id="IPR008111">
    <property type="entry name" value="RNA-bd_8"/>
</dbReference>
<reference evidence="9 10" key="1">
    <citation type="journal article" date="2018" name="Nat. Ecol. Evol.">
        <title>Pezizomycetes genomes reveal the molecular basis of ectomycorrhizal truffle lifestyle.</title>
        <authorList>
            <person name="Murat C."/>
            <person name="Payen T."/>
            <person name="Noel B."/>
            <person name="Kuo A."/>
            <person name="Morin E."/>
            <person name="Chen J."/>
            <person name="Kohler A."/>
            <person name="Krizsan K."/>
            <person name="Balestrini R."/>
            <person name="Da Silva C."/>
            <person name="Montanini B."/>
            <person name="Hainaut M."/>
            <person name="Levati E."/>
            <person name="Barry K.W."/>
            <person name="Belfiori B."/>
            <person name="Cichocki N."/>
            <person name="Clum A."/>
            <person name="Dockter R.B."/>
            <person name="Fauchery L."/>
            <person name="Guy J."/>
            <person name="Iotti M."/>
            <person name="Le Tacon F."/>
            <person name="Lindquist E.A."/>
            <person name="Lipzen A."/>
            <person name="Malagnac F."/>
            <person name="Mello A."/>
            <person name="Molinier V."/>
            <person name="Miyauchi S."/>
            <person name="Poulain J."/>
            <person name="Riccioni C."/>
            <person name="Rubini A."/>
            <person name="Sitrit Y."/>
            <person name="Splivallo R."/>
            <person name="Traeger S."/>
            <person name="Wang M."/>
            <person name="Zifcakova L."/>
            <person name="Wipf D."/>
            <person name="Zambonelli A."/>
            <person name="Paolocci F."/>
            <person name="Nowrousian M."/>
            <person name="Ottonello S."/>
            <person name="Baldrian P."/>
            <person name="Spatafora J.W."/>
            <person name="Henrissat B."/>
            <person name="Nagy L.G."/>
            <person name="Aury J.M."/>
            <person name="Wincker P."/>
            <person name="Grigoriev I.V."/>
            <person name="Bonfante P."/>
            <person name="Martin F.M."/>
        </authorList>
    </citation>
    <scope>NUCLEOTIDE SEQUENCE [LARGE SCALE GENOMIC DNA]</scope>
    <source>
        <strain evidence="9 10">CCBAS932</strain>
    </source>
</reference>
<evidence type="ECO:0000256" key="3">
    <source>
        <dbReference type="ARBA" id="ARBA00022490"/>
    </source>
</evidence>
<dbReference type="Proteomes" id="UP000277580">
    <property type="component" value="Unassembled WGS sequence"/>
</dbReference>
<dbReference type="PANTHER" id="PTHR45894">
    <property type="entry name" value="RNA-BINDING PROTEIN 8A"/>
    <property type="match status" value="1"/>
</dbReference>
<evidence type="ECO:0000256" key="7">
    <source>
        <dbReference type="SAM" id="MobiDB-lite"/>
    </source>
</evidence>
<dbReference type="GO" id="GO:0006396">
    <property type="term" value="P:RNA processing"/>
    <property type="evidence" value="ECO:0007669"/>
    <property type="project" value="InterPro"/>
</dbReference>
<protein>
    <submittedName>
        <fullName evidence="9">RNA-binding domain-containing protein</fullName>
    </submittedName>
</protein>
<dbReference type="SMART" id="SM00360">
    <property type="entry name" value="RRM"/>
    <property type="match status" value="1"/>
</dbReference>
<accession>A0A3N4KZI1</accession>
<evidence type="ECO:0000256" key="1">
    <source>
        <dbReference type="ARBA" id="ARBA00004123"/>
    </source>
</evidence>
<dbReference type="InterPro" id="IPR033744">
    <property type="entry name" value="RRM_RBM8"/>
</dbReference>
<dbReference type="GO" id="GO:0003729">
    <property type="term" value="F:mRNA binding"/>
    <property type="evidence" value="ECO:0007669"/>
    <property type="project" value="InterPro"/>
</dbReference>
<dbReference type="InterPro" id="IPR035979">
    <property type="entry name" value="RBD_domain_sf"/>
</dbReference>
<dbReference type="CDD" id="cd12324">
    <property type="entry name" value="RRM_RBM8"/>
    <property type="match status" value="1"/>
</dbReference>
<feature type="compositionally biased region" description="Gly residues" evidence="7">
    <location>
        <begin position="131"/>
        <end position="150"/>
    </location>
</feature>
<evidence type="ECO:0000256" key="4">
    <source>
        <dbReference type="ARBA" id="ARBA00022884"/>
    </source>
</evidence>
<name>A0A3N4KZI1_9PEZI</name>
<evidence type="ECO:0000256" key="2">
    <source>
        <dbReference type="ARBA" id="ARBA00004496"/>
    </source>
</evidence>
<evidence type="ECO:0000313" key="9">
    <source>
        <dbReference type="EMBL" id="RPB14888.1"/>
    </source>
</evidence>
<feature type="compositionally biased region" description="Low complexity" evidence="7">
    <location>
        <begin position="169"/>
        <end position="180"/>
    </location>
</feature>